<dbReference type="GO" id="GO:0016301">
    <property type="term" value="F:kinase activity"/>
    <property type="evidence" value="ECO:0007669"/>
    <property type="project" value="UniProtKB-KW"/>
</dbReference>
<organism evidence="1 2">
    <name type="scientific">Rhizophagus clarus</name>
    <dbReference type="NCBI Taxonomy" id="94130"/>
    <lineage>
        <taxon>Eukaryota</taxon>
        <taxon>Fungi</taxon>
        <taxon>Fungi incertae sedis</taxon>
        <taxon>Mucoromycota</taxon>
        <taxon>Glomeromycotina</taxon>
        <taxon>Glomeromycetes</taxon>
        <taxon>Glomerales</taxon>
        <taxon>Glomeraceae</taxon>
        <taxon>Rhizophagus</taxon>
    </lineage>
</organism>
<evidence type="ECO:0000313" key="1">
    <source>
        <dbReference type="EMBL" id="GES82342.1"/>
    </source>
</evidence>
<evidence type="ECO:0000313" key="2">
    <source>
        <dbReference type="Proteomes" id="UP000615446"/>
    </source>
</evidence>
<proteinExistence type="predicted"/>
<keyword evidence="1" id="KW-0808">Transferase</keyword>
<name>A0A8H3QKD3_9GLOM</name>
<protein>
    <submittedName>
        <fullName evidence="1">Kinase-like domain-containing protein</fullName>
    </submittedName>
</protein>
<dbReference type="OrthoDB" id="2427518at2759"/>
<keyword evidence="1" id="KW-0418">Kinase</keyword>
<dbReference type="Proteomes" id="UP000615446">
    <property type="component" value="Unassembled WGS sequence"/>
</dbReference>
<sequence length="306" mass="36408">MTYLCENCDHGIDIDEHPRIKWSIWLDGPLKYNDIYYSDGSYNDSYDKEHKRMSNEKVILKCLDNSQNNVNEFILNEAKPYIINKDHDTDGIIYGISQDPNTKDYIMVLNDYRCEKCAIWLDGPLKYNKNTNWERVPNEKVALEFSHNSNNITNKILHKVKQIYGISRNPDTNDYVIIFQDFYCRNCGNQYTNIRYKWCEQCQINYLKQDFANWTSGDEIIDKFIQEMQLKIESYEDIIVEWIPYDQFINIKEISNSSTQYTAMWVNGPLQYERKKHEYERLSNGKVALKCLGNLQTITNEFFNKV</sequence>
<dbReference type="AlphaFoldDB" id="A0A8H3QKD3"/>
<reference evidence="1" key="1">
    <citation type="submission" date="2019-10" db="EMBL/GenBank/DDBJ databases">
        <title>Conservation and host-specific expression of non-tandemly repeated heterogenous ribosome RNA gene in arbuscular mycorrhizal fungi.</title>
        <authorList>
            <person name="Maeda T."/>
            <person name="Kobayashi Y."/>
            <person name="Nakagawa T."/>
            <person name="Ezawa T."/>
            <person name="Yamaguchi K."/>
            <person name="Bino T."/>
            <person name="Nishimoto Y."/>
            <person name="Shigenobu S."/>
            <person name="Kawaguchi M."/>
        </authorList>
    </citation>
    <scope>NUCLEOTIDE SEQUENCE</scope>
    <source>
        <strain evidence="1">HR1</strain>
    </source>
</reference>
<accession>A0A8H3QKD3</accession>
<comment type="caution">
    <text evidence="1">The sequence shown here is derived from an EMBL/GenBank/DDBJ whole genome shotgun (WGS) entry which is preliminary data.</text>
</comment>
<gene>
    <name evidence="1" type="ORF">RCL2_000955400</name>
</gene>
<dbReference type="EMBL" id="BLAL01000060">
    <property type="protein sequence ID" value="GES82342.1"/>
    <property type="molecule type" value="Genomic_DNA"/>
</dbReference>